<dbReference type="VEuPathDB" id="VectorBase:AMEC016210"/>
<evidence type="ECO:0000256" key="1">
    <source>
        <dbReference type="SAM" id="MobiDB-lite"/>
    </source>
</evidence>
<sequence length="161" mass="18694">MLLNSTFGRTFLFLTNLAWKNRVALPALIMVGCMVLNYRGEIEINIHTERIALHDLPHRQQQQQQLQGGGGGPFGDIQIDDLDGSYEEYDVDDDLWEDYETDDDDNEYFSSYDEEEDDEDDEDGEYDEDEDEDGGELGERMLNGTIRLNWYTTVNIHNARR</sequence>
<feature type="region of interest" description="Disordered" evidence="1">
    <location>
        <begin position="57"/>
        <end position="140"/>
    </location>
</feature>
<feature type="compositionally biased region" description="Acidic residues" evidence="1">
    <location>
        <begin position="78"/>
        <end position="136"/>
    </location>
</feature>
<proteinExistence type="predicted"/>
<evidence type="ECO:0000313" key="3">
    <source>
        <dbReference type="Proteomes" id="UP000075902"/>
    </source>
</evidence>
<accession>A0A182U960</accession>
<evidence type="ECO:0000313" key="2">
    <source>
        <dbReference type="EnsemblMetazoa" id="AMEC016210-PA"/>
    </source>
</evidence>
<dbReference type="Proteomes" id="UP000075902">
    <property type="component" value="Unassembled WGS sequence"/>
</dbReference>
<keyword evidence="3" id="KW-1185">Reference proteome</keyword>
<organism evidence="2 3">
    <name type="scientific">Anopheles melas</name>
    <dbReference type="NCBI Taxonomy" id="34690"/>
    <lineage>
        <taxon>Eukaryota</taxon>
        <taxon>Metazoa</taxon>
        <taxon>Ecdysozoa</taxon>
        <taxon>Arthropoda</taxon>
        <taxon>Hexapoda</taxon>
        <taxon>Insecta</taxon>
        <taxon>Pterygota</taxon>
        <taxon>Neoptera</taxon>
        <taxon>Endopterygota</taxon>
        <taxon>Diptera</taxon>
        <taxon>Nematocera</taxon>
        <taxon>Culicoidea</taxon>
        <taxon>Culicidae</taxon>
        <taxon>Anophelinae</taxon>
        <taxon>Anopheles</taxon>
    </lineage>
</organism>
<dbReference type="AlphaFoldDB" id="A0A182U960"/>
<dbReference type="EnsemblMetazoa" id="AMEC016210-RA">
    <property type="protein sequence ID" value="AMEC016210-PA"/>
    <property type="gene ID" value="AMEC016210"/>
</dbReference>
<name>A0A182U960_9DIPT</name>
<dbReference type="STRING" id="34690.A0A182U960"/>
<reference evidence="2" key="2">
    <citation type="submission" date="2020-05" db="UniProtKB">
        <authorList>
            <consortium name="EnsemblMetazoa"/>
        </authorList>
    </citation>
    <scope>IDENTIFICATION</scope>
    <source>
        <strain evidence="2">CM1001059</strain>
    </source>
</reference>
<reference evidence="3" key="1">
    <citation type="submission" date="2014-01" db="EMBL/GenBank/DDBJ databases">
        <title>The Genome Sequence of Anopheles melas CM1001059_A (V2).</title>
        <authorList>
            <consortium name="The Broad Institute Genomics Platform"/>
            <person name="Neafsey D.E."/>
            <person name="Besansky N."/>
            <person name="Howell P."/>
            <person name="Walton C."/>
            <person name="Young S.K."/>
            <person name="Zeng Q."/>
            <person name="Gargeya S."/>
            <person name="Fitzgerald M."/>
            <person name="Haas B."/>
            <person name="Abouelleil A."/>
            <person name="Allen A.W."/>
            <person name="Alvarado L."/>
            <person name="Arachchi H.M."/>
            <person name="Berlin A.M."/>
            <person name="Chapman S.B."/>
            <person name="Gainer-Dewar J."/>
            <person name="Goldberg J."/>
            <person name="Griggs A."/>
            <person name="Gujja S."/>
            <person name="Hansen M."/>
            <person name="Howarth C."/>
            <person name="Imamovic A."/>
            <person name="Ireland A."/>
            <person name="Larimer J."/>
            <person name="McCowan C."/>
            <person name="Murphy C."/>
            <person name="Pearson M."/>
            <person name="Poon T.W."/>
            <person name="Priest M."/>
            <person name="Roberts A."/>
            <person name="Saif S."/>
            <person name="Shea T."/>
            <person name="Sisk P."/>
            <person name="Sykes S."/>
            <person name="Wortman J."/>
            <person name="Nusbaum C."/>
            <person name="Birren B."/>
        </authorList>
    </citation>
    <scope>NUCLEOTIDE SEQUENCE [LARGE SCALE GENOMIC DNA]</scope>
    <source>
        <strain evidence="3">CM1001059</strain>
    </source>
</reference>
<protein>
    <submittedName>
        <fullName evidence="2">Uncharacterized protein</fullName>
    </submittedName>
</protein>